<name>A0ABY7K2X3_9ACTN</name>
<dbReference type="PANTHER" id="PTHR33452:SF1">
    <property type="entry name" value="INNER MEMBRANE PROTEIN YPHA-RELATED"/>
    <property type="match status" value="1"/>
</dbReference>
<evidence type="ECO:0000256" key="6">
    <source>
        <dbReference type="ARBA" id="ARBA00023136"/>
    </source>
</evidence>
<evidence type="ECO:0000256" key="5">
    <source>
        <dbReference type="ARBA" id="ARBA00022989"/>
    </source>
</evidence>
<evidence type="ECO:0000256" key="1">
    <source>
        <dbReference type="ARBA" id="ARBA00004651"/>
    </source>
</evidence>
<dbReference type="InterPro" id="IPR051907">
    <property type="entry name" value="DoxX-like_oxidoreductase"/>
</dbReference>
<protein>
    <submittedName>
        <fullName evidence="8">DoxX family protein</fullName>
    </submittedName>
</protein>
<evidence type="ECO:0000256" key="3">
    <source>
        <dbReference type="ARBA" id="ARBA00022475"/>
    </source>
</evidence>
<feature type="transmembrane region" description="Helical" evidence="7">
    <location>
        <begin position="134"/>
        <end position="158"/>
    </location>
</feature>
<dbReference type="Proteomes" id="UP001164693">
    <property type="component" value="Chromosome"/>
</dbReference>
<dbReference type="RefSeq" id="WP_269444898.1">
    <property type="nucleotide sequence ID" value="NZ_CP097463.1"/>
</dbReference>
<evidence type="ECO:0000313" key="8">
    <source>
        <dbReference type="EMBL" id="WAX58350.1"/>
    </source>
</evidence>
<keyword evidence="6 7" id="KW-0472">Membrane</keyword>
<comment type="similarity">
    <text evidence="2">Belongs to the DoxX family.</text>
</comment>
<keyword evidence="4 7" id="KW-0812">Transmembrane</keyword>
<keyword evidence="3" id="KW-1003">Cell membrane</keyword>
<accession>A0ABY7K2X3</accession>
<comment type="subcellular location">
    <subcellularLocation>
        <location evidence="1">Cell membrane</location>
        <topology evidence="1">Multi-pass membrane protein</topology>
    </subcellularLocation>
</comment>
<evidence type="ECO:0000256" key="2">
    <source>
        <dbReference type="ARBA" id="ARBA00006679"/>
    </source>
</evidence>
<gene>
    <name evidence="8" type="ORF">M6B22_06185</name>
</gene>
<proteinExistence type="inferred from homology"/>
<evidence type="ECO:0000256" key="4">
    <source>
        <dbReference type="ARBA" id="ARBA00022692"/>
    </source>
</evidence>
<sequence>MHSLDVAAVLLRATLGLTMLAHGWNHVFGGGKIAGTARWFASIGMRPPLVHAWVASVSELGCGALLLAGALTPLACGGVLGTMVVALTTNHLRNGFFIFRPGEGYEYVLMISIVAVALAGVGAGYLSIDHAVDLPLSGFGAILTCVGLGFGGAGLTVATSWRPQAEPEPQ</sequence>
<evidence type="ECO:0000313" key="9">
    <source>
        <dbReference type="Proteomes" id="UP001164693"/>
    </source>
</evidence>
<feature type="transmembrane region" description="Helical" evidence="7">
    <location>
        <begin position="107"/>
        <end position="128"/>
    </location>
</feature>
<dbReference type="InterPro" id="IPR032808">
    <property type="entry name" value="DoxX"/>
</dbReference>
<evidence type="ECO:0000256" key="7">
    <source>
        <dbReference type="SAM" id="Phobius"/>
    </source>
</evidence>
<reference evidence="8" key="1">
    <citation type="submission" date="2022-05" db="EMBL/GenBank/DDBJ databases">
        <title>Jatrophihabitans sp. SB3-54 whole genome sequence.</title>
        <authorList>
            <person name="Suh M.K."/>
            <person name="Eom M.K."/>
            <person name="Kim J.S."/>
            <person name="Kim H.S."/>
            <person name="Do H.E."/>
            <person name="Shin Y.K."/>
            <person name="Lee J.-S."/>
        </authorList>
    </citation>
    <scope>NUCLEOTIDE SEQUENCE</scope>
    <source>
        <strain evidence="8">SB3-54</strain>
    </source>
</reference>
<keyword evidence="5 7" id="KW-1133">Transmembrane helix</keyword>
<keyword evidence="9" id="KW-1185">Reference proteome</keyword>
<dbReference type="PANTHER" id="PTHR33452">
    <property type="entry name" value="OXIDOREDUCTASE CATD-RELATED"/>
    <property type="match status" value="1"/>
</dbReference>
<feature type="transmembrane region" description="Helical" evidence="7">
    <location>
        <begin position="53"/>
        <end position="86"/>
    </location>
</feature>
<dbReference type="Pfam" id="PF07681">
    <property type="entry name" value="DoxX"/>
    <property type="match status" value="1"/>
</dbReference>
<dbReference type="EMBL" id="CP097463">
    <property type="protein sequence ID" value="WAX58350.1"/>
    <property type="molecule type" value="Genomic_DNA"/>
</dbReference>
<organism evidence="8 9">
    <name type="scientific">Jatrophihabitans cynanchi</name>
    <dbReference type="NCBI Taxonomy" id="2944128"/>
    <lineage>
        <taxon>Bacteria</taxon>
        <taxon>Bacillati</taxon>
        <taxon>Actinomycetota</taxon>
        <taxon>Actinomycetes</taxon>
        <taxon>Jatrophihabitantales</taxon>
        <taxon>Jatrophihabitantaceae</taxon>
        <taxon>Jatrophihabitans</taxon>
    </lineage>
</organism>